<evidence type="ECO:0000313" key="2">
    <source>
        <dbReference type="EMBL" id="EDW29431.1"/>
    </source>
</evidence>
<keyword evidence="1" id="KW-0812">Transmembrane</keyword>
<gene>
    <name evidence="2" type="primary">Dper\GL22829</name>
    <name evidence="2" type="ORF">Dper_GL22829</name>
</gene>
<dbReference type="EMBL" id="CH479199">
    <property type="protein sequence ID" value="EDW29431.1"/>
    <property type="molecule type" value="Genomic_DNA"/>
</dbReference>
<organism evidence="3">
    <name type="scientific">Drosophila persimilis</name>
    <name type="common">Fruit fly</name>
    <dbReference type="NCBI Taxonomy" id="7234"/>
    <lineage>
        <taxon>Eukaryota</taxon>
        <taxon>Metazoa</taxon>
        <taxon>Ecdysozoa</taxon>
        <taxon>Arthropoda</taxon>
        <taxon>Hexapoda</taxon>
        <taxon>Insecta</taxon>
        <taxon>Pterygota</taxon>
        <taxon>Neoptera</taxon>
        <taxon>Endopterygota</taxon>
        <taxon>Diptera</taxon>
        <taxon>Brachycera</taxon>
        <taxon>Muscomorpha</taxon>
        <taxon>Ephydroidea</taxon>
        <taxon>Drosophilidae</taxon>
        <taxon>Drosophila</taxon>
        <taxon>Sophophora</taxon>
    </lineage>
</organism>
<keyword evidence="1" id="KW-1133">Transmembrane helix</keyword>
<sequence>MSIKFTEAFDKLLDKIPNLEESWLKEEEEITQKIYQAFHDTNSIFKGTLSHLKETNIQKKKYQTWIQVTMPFPIYPNKLWENTASALYKLRARRNLRHPAVKNAYLVPERLRSLFDTDLKRAVGGIGEVTCQSGKVFTLSAESEKGDIDLYSIDVTGPGNGQLSYHFLLALKFSNDPKMYIPFFGEHLIKGAQFMVLKEQIHLDEFIGKTMSVKKFLNHLGVEQNEETNQPFLRENIENQTVSDAVLKFLTPKAMPKKGRSWPANEVGRLEEDPRTRGVLQRTHCRAFRQKLRATRKWKFFQGLTIATVVAVLLGALILIGLGMTAEDDFDTSGIVSQVKGLWLEALEFLEHVI</sequence>
<feature type="transmembrane region" description="Helical" evidence="1">
    <location>
        <begin position="300"/>
        <end position="322"/>
    </location>
</feature>
<reference evidence="2 3" key="1">
    <citation type="journal article" date="2007" name="Nature">
        <title>Evolution of genes and genomes on the Drosophila phylogeny.</title>
        <authorList>
            <consortium name="Drosophila 12 Genomes Consortium"/>
            <person name="Clark A.G."/>
            <person name="Eisen M.B."/>
            <person name="Smith D.R."/>
            <person name="Bergman C.M."/>
            <person name="Oliver B."/>
            <person name="Markow T.A."/>
            <person name="Kaufman T.C."/>
            <person name="Kellis M."/>
            <person name="Gelbart W."/>
            <person name="Iyer V.N."/>
            <person name="Pollard D.A."/>
            <person name="Sackton T.B."/>
            <person name="Larracuente A.M."/>
            <person name="Singh N.D."/>
            <person name="Abad J.P."/>
            <person name="Abt D.N."/>
            <person name="Adryan B."/>
            <person name="Aguade M."/>
            <person name="Akashi H."/>
            <person name="Anderson W.W."/>
            <person name="Aquadro C.F."/>
            <person name="Ardell D.H."/>
            <person name="Arguello R."/>
            <person name="Artieri C.G."/>
            <person name="Barbash D.A."/>
            <person name="Barker D."/>
            <person name="Barsanti P."/>
            <person name="Batterham P."/>
            <person name="Batzoglou S."/>
            <person name="Begun D."/>
            <person name="Bhutkar A."/>
            <person name="Blanco E."/>
            <person name="Bosak S.A."/>
            <person name="Bradley R.K."/>
            <person name="Brand A.D."/>
            <person name="Brent M.R."/>
            <person name="Brooks A.N."/>
            <person name="Brown R.H."/>
            <person name="Butlin R.K."/>
            <person name="Caggese C."/>
            <person name="Calvi B.R."/>
            <person name="Bernardo de Carvalho A."/>
            <person name="Caspi A."/>
            <person name="Castrezana S."/>
            <person name="Celniker S.E."/>
            <person name="Chang J.L."/>
            <person name="Chapple C."/>
            <person name="Chatterji S."/>
            <person name="Chinwalla A."/>
            <person name="Civetta A."/>
            <person name="Clifton S.W."/>
            <person name="Comeron J.M."/>
            <person name="Costello J.C."/>
            <person name="Coyne J.A."/>
            <person name="Daub J."/>
            <person name="David R.G."/>
            <person name="Delcher A.L."/>
            <person name="Delehaunty K."/>
            <person name="Do C.B."/>
            <person name="Ebling H."/>
            <person name="Edwards K."/>
            <person name="Eickbush T."/>
            <person name="Evans J.D."/>
            <person name="Filipski A."/>
            <person name="Findeiss S."/>
            <person name="Freyhult E."/>
            <person name="Fulton L."/>
            <person name="Fulton R."/>
            <person name="Garcia A.C."/>
            <person name="Gardiner A."/>
            <person name="Garfield D.A."/>
            <person name="Garvin B.E."/>
            <person name="Gibson G."/>
            <person name="Gilbert D."/>
            <person name="Gnerre S."/>
            <person name="Godfrey J."/>
            <person name="Good R."/>
            <person name="Gotea V."/>
            <person name="Gravely B."/>
            <person name="Greenberg A.J."/>
            <person name="Griffiths-Jones S."/>
            <person name="Gross S."/>
            <person name="Guigo R."/>
            <person name="Gustafson E.A."/>
            <person name="Haerty W."/>
            <person name="Hahn M.W."/>
            <person name="Halligan D.L."/>
            <person name="Halpern A.L."/>
            <person name="Halter G.M."/>
            <person name="Han M.V."/>
            <person name="Heger A."/>
            <person name="Hillier L."/>
            <person name="Hinrichs A.S."/>
            <person name="Holmes I."/>
            <person name="Hoskins R.A."/>
            <person name="Hubisz M.J."/>
            <person name="Hultmark D."/>
            <person name="Huntley M.A."/>
            <person name="Jaffe D.B."/>
            <person name="Jagadeeshan S."/>
            <person name="Jeck W.R."/>
            <person name="Johnson J."/>
            <person name="Jones C.D."/>
            <person name="Jordan W.C."/>
            <person name="Karpen G.H."/>
            <person name="Kataoka E."/>
            <person name="Keightley P.D."/>
            <person name="Kheradpour P."/>
            <person name="Kirkness E.F."/>
            <person name="Koerich L.B."/>
            <person name="Kristiansen K."/>
            <person name="Kudrna D."/>
            <person name="Kulathinal R.J."/>
            <person name="Kumar S."/>
            <person name="Kwok R."/>
            <person name="Lander E."/>
            <person name="Langley C.H."/>
            <person name="Lapoint R."/>
            <person name="Lazzaro B.P."/>
            <person name="Lee S.J."/>
            <person name="Levesque L."/>
            <person name="Li R."/>
            <person name="Lin C.F."/>
            <person name="Lin M.F."/>
            <person name="Lindblad-Toh K."/>
            <person name="Llopart A."/>
            <person name="Long M."/>
            <person name="Low L."/>
            <person name="Lozovsky E."/>
            <person name="Lu J."/>
            <person name="Luo M."/>
            <person name="Machado C.A."/>
            <person name="Makalowski W."/>
            <person name="Marzo M."/>
            <person name="Matsuda M."/>
            <person name="Matzkin L."/>
            <person name="McAllister B."/>
            <person name="McBride C.S."/>
            <person name="McKernan B."/>
            <person name="McKernan K."/>
            <person name="Mendez-Lago M."/>
            <person name="Minx P."/>
            <person name="Mollenhauer M.U."/>
            <person name="Montooth K."/>
            <person name="Mount S.M."/>
            <person name="Mu X."/>
            <person name="Myers E."/>
            <person name="Negre B."/>
            <person name="Newfeld S."/>
            <person name="Nielsen R."/>
            <person name="Noor M.A."/>
            <person name="O'Grady P."/>
            <person name="Pachter L."/>
            <person name="Papaceit M."/>
            <person name="Parisi M.J."/>
            <person name="Parisi M."/>
            <person name="Parts L."/>
            <person name="Pedersen J.S."/>
            <person name="Pesole G."/>
            <person name="Phillippy A.M."/>
            <person name="Ponting C.P."/>
            <person name="Pop M."/>
            <person name="Porcelli D."/>
            <person name="Powell J.R."/>
            <person name="Prohaska S."/>
            <person name="Pruitt K."/>
            <person name="Puig M."/>
            <person name="Quesneville H."/>
            <person name="Ram K.R."/>
            <person name="Rand D."/>
            <person name="Rasmussen M.D."/>
            <person name="Reed L.K."/>
            <person name="Reenan R."/>
            <person name="Reily A."/>
            <person name="Remington K.A."/>
            <person name="Rieger T.T."/>
            <person name="Ritchie M.G."/>
            <person name="Robin C."/>
            <person name="Rogers Y.H."/>
            <person name="Rohde C."/>
            <person name="Rozas J."/>
            <person name="Rubenfield M.J."/>
            <person name="Ruiz A."/>
            <person name="Russo S."/>
            <person name="Salzberg S.L."/>
            <person name="Sanchez-Gracia A."/>
            <person name="Saranga D.J."/>
            <person name="Sato H."/>
            <person name="Schaeffer S.W."/>
            <person name="Schatz M.C."/>
            <person name="Schlenke T."/>
            <person name="Schwartz R."/>
            <person name="Segarra C."/>
            <person name="Singh R.S."/>
            <person name="Sirot L."/>
            <person name="Sirota M."/>
            <person name="Sisneros N.B."/>
            <person name="Smith C.D."/>
            <person name="Smith T.F."/>
            <person name="Spieth J."/>
            <person name="Stage D.E."/>
            <person name="Stark A."/>
            <person name="Stephan W."/>
            <person name="Strausberg R.L."/>
            <person name="Strempel S."/>
            <person name="Sturgill D."/>
            <person name="Sutton G."/>
            <person name="Sutton G.G."/>
            <person name="Tao W."/>
            <person name="Teichmann S."/>
            <person name="Tobari Y.N."/>
            <person name="Tomimura Y."/>
            <person name="Tsolas J.M."/>
            <person name="Valente V.L."/>
            <person name="Venter E."/>
            <person name="Venter J.C."/>
            <person name="Vicario S."/>
            <person name="Vieira F.G."/>
            <person name="Vilella A.J."/>
            <person name="Villasante A."/>
            <person name="Walenz B."/>
            <person name="Wang J."/>
            <person name="Wasserman M."/>
            <person name="Watts T."/>
            <person name="Wilson D."/>
            <person name="Wilson R.K."/>
            <person name="Wing R.A."/>
            <person name="Wolfner M.F."/>
            <person name="Wong A."/>
            <person name="Wong G.K."/>
            <person name="Wu C.I."/>
            <person name="Wu G."/>
            <person name="Yamamoto D."/>
            <person name="Yang H.P."/>
            <person name="Yang S.P."/>
            <person name="Yorke J.A."/>
            <person name="Yoshida K."/>
            <person name="Zdobnov E."/>
            <person name="Zhang P."/>
            <person name="Zhang Y."/>
            <person name="Zimin A.V."/>
            <person name="Baldwin J."/>
            <person name="Abdouelleil A."/>
            <person name="Abdulkadir J."/>
            <person name="Abebe A."/>
            <person name="Abera B."/>
            <person name="Abreu J."/>
            <person name="Acer S.C."/>
            <person name="Aftuck L."/>
            <person name="Alexander A."/>
            <person name="An P."/>
            <person name="Anderson E."/>
            <person name="Anderson S."/>
            <person name="Arachi H."/>
            <person name="Azer M."/>
            <person name="Bachantsang P."/>
            <person name="Barry A."/>
            <person name="Bayul T."/>
            <person name="Berlin A."/>
            <person name="Bessette D."/>
            <person name="Bloom T."/>
            <person name="Blye J."/>
            <person name="Boguslavskiy L."/>
            <person name="Bonnet C."/>
            <person name="Boukhgalter B."/>
            <person name="Bourzgui I."/>
            <person name="Brown A."/>
            <person name="Cahill P."/>
            <person name="Channer S."/>
            <person name="Cheshatsang Y."/>
            <person name="Chuda L."/>
            <person name="Citroen M."/>
            <person name="Collymore A."/>
            <person name="Cooke P."/>
            <person name="Costello M."/>
            <person name="D'Aco K."/>
            <person name="Daza R."/>
            <person name="De Haan G."/>
            <person name="DeGray S."/>
            <person name="DeMaso C."/>
            <person name="Dhargay N."/>
            <person name="Dooley K."/>
            <person name="Dooley E."/>
            <person name="Doricent M."/>
            <person name="Dorje P."/>
            <person name="Dorjee K."/>
            <person name="Dupes A."/>
            <person name="Elong R."/>
            <person name="Falk J."/>
            <person name="Farina A."/>
            <person name="Faro S."/>
            <person name="Ferguson D."/>
            <person name="Fisher S."/>
            <person name="Foley C.D."/>
            <person name="Franke A."/>
            <person name="Friedrich D."/>
            <person name="Gadbois L."/>
            <person name="Gearin G."/>
            <person name="Gearin C.R."/>
            <person name="Giannoukos G."/>
            <person name="Goode T."/>
            <person name="Graham J."/>
            <person name="Grandbois E."/>
            <person name="Grewal S."/>
            <person name="Gyaltsen K."/>
            <person name="Hafez N."/>
            <person name="Hagos B."/>
            <person name="Hall J."/>
            <person name="Henson C."/>
            <person name="Hollinger A."/>
            <person name="Honan T."/>
            <person name="Huard M.D."/>
            <person name="Hughes L."/>
            <person name="Hurhula B."/>
            <person name="Husby M.E."/>
            <person name="Kamat A."/>
            <person name="Kanga B."/>
            <person name="Kashin S."/>
            <person name="Khazanovich D."/>
            <person name="Kisner P."/>
            <person name="Lance K."/>
            <person name="Lara M."/>
            <person name="Lee W."/>
            <person name="Lennon N."/>
            <person name="Letendre F."/>
            <person name="LeVine R."/>
            <person name="Lipovsky A."/>
            <person name="Liu X."/>
            <person name="Liu J."/>
            <person name="Liu S."/>
            <person name="Lokyitsang T."/>
            <person name="Lokyitsang Y."/>
            <person name="Lubonja R."/>
            <person name="Lui A."/>
            <person name="MacDonald P."/>
            <person name="Magnisalis V."/>
            <person name="Maru K."/>
            <person name="Matthews C."/>
            <person name="McCusker W."/>
            <person name="McDonough S."/>
            <person name="Mehta T."/>
            <person name="Meldrim J."/>
            <person name="Meneus L."/>
            <person name="Mihai O."/>
            <person name="Mihalev A."/>
            <person name="Mihova T."/>
            <person name="Mittelman R."/>
            <person name="Mlenga V."/>
            <person name="Montmayeur A."/>
            <person name="Mulrain L."/>
            <person name="Navidi A."/>
            <person name="Naylor J."/>
            <person name="Negash T."/>
            <person name="Nguyen T."/>
            <person name="Nguyen N."/>
            <person name="Nicol R."/>
            <person name="Norbu C."/>
            <person name="Norbu N."/>
            <person name="Novod N."/>
            <person name="O'Neill B."/>
            <person name="Osman S."/>
            <person name="Markiewicz E."/>
            <person name="Oyono O.L."/>
            <person name="Patti C."/>
            <person name="Phunkhang P."/>
            <person name="Pierre F."/>
            <person name="Priest M."/>
            <person name="Raghuraman S."/>
            <person name="Rege F."/>
            <person name="Reyes R."/>
            <person name="Rise C."/>
            <person name="Rogov P."/>
            <person name="Ross K."/>
            <person name="Ryan E."/>
            <person name="Settipalli S."/>
            <person name="Shea T."/>
            <person name="Sherpa N."/>
            <person name="Shi L."/>
            <person name="Shih D."/>
            <person name="Sparrow T."/>
            <person name="Spaulding J."/>
            <person name="Stalker J."/>
            <person name="Stange-Thomann N."/>
            <person name="Stavropoulos S."/>
            <person name="Stone C."/>
            <person name="Strader C."/>
            <person name="Tesfaye S."/>
            <person name="Thomson T."/>
            <person name="Thoulutsang Y."/>
            <person name="Thoulutsang D."/>
            <person name="Topham K."/>
            <person name="Topping I."/>
            <person name="Tsamla T."/>
            <person name="Vassiliev H."/>
            <person name="Vo A."/>
            <person name="Wangchuk T."/>
            <person name="Wangdi T."/>
            <person name="Weiand M."/>
            <person name="Wilkinson J."/>
            <person name="Wilson A."/>
            <person name="Yadav S."/>
            <person name="Young G."/>
            <person name="Yu Q."/>
            <person name="Zembek L."/>
            <person name="Zhong D."/>
            <person name="Zimmer A."/>
            <person name="Zwirko Z."/>
            <person name="Jaffe D.B."/>
            <person name="Alvarez P."/>
            <person name="Brockman W."/>
            <person name="Butler J."/>
            <person name="Chin C."/>
            <person name="Gnerre S."/>
            <person name="Grabherr M."/>
            <person name="Kleber M."/>
            <person name="Mauceli E."/>
            <person name="MacCallum I."/>
        </authorList>
    </citation>
    <scope>NUCLEOTIDE SEQUENCE [LARGE SCALE GENOMIC DNA]</scope>
    <source>
        <strain evidence="3">MSH-3 / Tucson 14011-0111.49</strain>
    </source>
</reference>
<evidence type="ECO:0000313" key="3">
    <source>
        <dbReference type="Proteomes" id="UP000008744"/>
    </source>
</evidence>
<name>B4GZK4_DROPE</name>
<dbReference type="HOGENOM" id="CLU_783613_0_0_1"/>
<keyword evidence="1" id="KW-0472">Membrane</keyword>
<dbReference type="Proteomes" id="UP000008744">
    <property type="component" value="Unassembled WGS sequence"/>
</dbReference>
<proteinExistence type="predicted"/>
<keyword evidence="3" id="KW-1185">Reference proteome</keyword>
<dbReference type="AlphaFoldDB" id="B4GZK4"/>
<protein>
    <submittedName>
        <fullName evidence="2">GL22829</fullName>
    </submittedName>
</protein>
<evidence type="ECO:0000256" key="1">
    <source>
        <dbReference type="SAM" id="Phobius"/>
    </source>
</evidence>
<accession>B4GZK4</accession>
<dbReference type="OrthoDB" id="7862218at2759"/>